<name>A0A285P4L1_9AQUI</name>
<dbReference type="OrthoDB" id="9811281at2"/>
<keyword evidence="2 6" id="KW-0349">Heme</keyword>
<keyword evidence="1" id="KW-0813">Transport</keyword>
<keyword evidence="9" id="KW-1185">Reference proteome</keyword>
<dbReference type="PROSITE" id="PS51007">
    <property type="entry name" value="CYTC"/>
    <property type="match status" value="1"/>
</dbReference>
<dbReference type="AlphaFoldDB" id="A0A285P4L1"/>
<feature type="binding site" description="covalent" evidence="6">
    <location>
        <position position="86"/>
    </location>
    <ligand>
        <name>heme c</name>
        <dbReference type="ChEBI" id="CHEBI:61717"/>
    </ligand>
</feature>
<organism evidence="8 9">
    <name type="scientific">Hydrogenobacter hydrogenophilus</name>
    <dbReference type="NCBI Taxonomy" id="35835"/>
    <lineage>
        <taxon>Bacteria</taxon>
        <taxon>Pseudomonadati</taxon>
        <taxon>Aquificota</taxon>
        <taxon>Aquificia</taxon>
        <taxon>Aquificales</taxon>
        <taxon>Aquificaceae</taxon>
        <taxon>Hydrogenobacter</taxon>
    </lineage>
</organism>
<evidence type="ECO:0000259" key="7">
    <source>
        <dbReference type="PROSITE" id="PS51007"/>
    </source>
</evidence>
<keyword evidence="4" id="KW-0249">Electron transport</keyword>
<dbReference type="PRINTS" id="PR00606">
    <property type="entry name" value="CYTCHROMECID"/>
</dbReference>
<dbReference type="GO" id="GO:0005506">
    <property type="term" value="F:iron ion binding"/>
    <property type="evidence" value="ECO:0007669"/>
    <property type="project" value="InterPro"/>
</dbReference>
<dbReference type="InterPro" id="IPR009056">
    <property type="entry name" value="Cyt_c-like_dom"/>
</dbReference>
<dbReference type="Proteomes" id="UP000218627">
    <property type="component" value="Unassembled WGS sequence"/>
</dbReference>
<dbReference type="RefSeq" id="WP_096603400.1">
    <property type="nucleotide sequence ID" value="NZ_OBEN01000014.1"/>
</dbReference>
<feature type="binding site" description="covalent" evidence="6">
    <location>
        <position position="37"/>
    </location>
    <ligand>
        <name>heme c</name>
        <dbReference type="ChEBI" id="CHEBI:61717"/>
    </ligand>
</feature>
<dbReference type="GO" id="GO:0009055">
    <property type="term" value="F:electron transfer activity"/>
    <property type="evidence" value="ECO:0007669"/>
    <property type="project" value="InterPro"/>
</dbReference>
<dbReference type="Gene3D" id="1.10.760.10">
    <property type="entry name" value="Cytochrome c-like domain"/>
    <property type="match status" value="1"/>
</dbReference>
<dbReference type="InterPro" id="IPR002324">
    <property type="entry name" value="Cyt_c_ID"/>
</dbReference>
<comment type="PTM">
    <text evidence="6">Binds 1 heme c group covalently per subunit.</text>
</comment>
<gene>
    <name evidence="8" type="ORF">SAMN06265353_1677</name>
</gene>
<dbReference type="InterPro" id="IPR036909">
    <property type="entry name" value="Cyt_c-like_dom_sf"/>
</dbReference>
<reference evidence="9" key="1">
    <citation type="submission" date="2017-09" db="EMBL/GenBank/DDBJ databases">
        <authorList>
            <person name="Varghese N."/>
            <person name="Submissions S."/>
        </authorList>
    </citation>
    <scope>NUCLEOTIDE SEQUENCE [LARGE SCALE GENOMIC DNA]</scope>
    <source>
        <strain evidence="9">DSM 2913</strain>
    </source>
</reference>
<feature type="domain" description="Cytochrome c" evidence="7">
    <location>
        <begin position="23"/>
        <end position="107"/>
    </location>
</feature>
<evidence type="ECO:0000256" key="3">
    <source>
        <dbReference type="ARBA" id="ARBA00022723"/>
    </source>
</evidence>
<evidence type="ECO:0000256" key="2">
    <source>
        <dbReference type="ARBA" id="ARBA00022617"/>
    </source>
</evidence>
<evidence type="ECO:0000313" key="8">
    <source>
        <dbReference type="EMBL" id="SNZ16672.1"/>
    </source>
</evidence>
<dbReference type="SUPFAM" id="SSF46626">
    <property type="entry name" value="Cytochrome c"/>
    <property type="match status" value="1"/>
</dbReference>
<evidence type="ECO:0000256" key="1">
    <source>
        <dbReference type="ARBA" id="ARBA00022448"/>
    </source>
</evidence>
<evidence type="ECO:0000256" key="6">
    <source>
        <dbReference type="PIRSR" id="PIRSR602324-1"/>
    </source>
</evidence>
<dbReference type="GO" id="GO:0020037">
    <property type="term" value="F:heme binding"/>
    <property type="evidence" value="ECO:0007669"/>
    <property type="project" value="InterPro"/>
</dbReference>
<accession>A0A285P4L1</accession>
<evidence type="ECO:0000256" key="5">
    <source>
        <dbReference type="ARBA" id="ARBA00023004"/>
    </source>
</evidence>
<sequence>MWLFLVFFLLSSCEKAKLEEKPRAEISTKELFKLRGCTYCHDTSRPLVGPAFLDVAMRYKENEKEDLVKSILEGSCGKWKGKWECMPPQRVGKEEARRMVEWILHLKTTKPPASSL</sequence>
<proteinExistence type="predicted"/>
<keyword evidence="3 6" id="KW-0479">Metal-binding</keyword>
<feature type="binding site" description="covalent" evidence="6">
    <location>
        <position position="41"/>
    </location>
    <ligand>
        <name>heme c</name>
        <dbReference type="ChEBI" id="CHEBI:61717"/>
    </ligand>
</feature>
<protein>
    <submittedName>
        <fullName evidence="8">Cytochrome c</fullName>
    </submittedName>
</protein>
<keyword evidence="5 6" id="KW-0408">Iron</keyword>
<evidence type="ECO:0000313" key="9">
    <source>
        <dbReference type="Proteomes" id="UP000218627"/>
    </source>
</evidence>
<evidence type="ECO:0000256" key="4">
    <source>
        <dbReference type="ARBA" id="ARBA00022982"/>
    </source>
</evidence>
<dbReference type="EMBL" id="OBEN01000014">
    <property type="protein sequence ID" value="SNZ16672.1"/>
    <property type="molecule type" value="Genomic_DNA"/>
</dbReference>